<evidence type="ECO:0000259" key="5">
    <source>
        <dbReference type="Pfam" id="PF00535"/>
    </source>
</evidence>
<organism evidence="7 8">
    <name type="scientific">Agromyces rhizosphaerae</name>
    <dbReference type="NCBI Taxonomy" id="88374"/>
    <lineage>
        <taxon>Bacteria</taxon>
        <taxon>Bacillati</taxon>
        <taxon>Actinomycetota</taxon>
        <taxon>Actinomycetes</taxon>
        <taxon>Micrococcales</taxon>
        <taxon>Microbacteriaceae</taxon>
        <taxon>Agromyces</taxon>
    </lineage>
</organism>
<evidence type="ECO:0000256" key="4">
    <source>
        <dbReference type="ARBA" id="ARBA00022679"/>
    </source>
</evidence>
<comment type="caution">
    <text evidence="7">The sequence shown here is derived from an EMBL/GenBank/DDBJ whole genome shotgun (WGS) entry which is preliminary data.</text>
</comment>
<feature type="domain" description="Glycosyltransferase 2-like" evidence="5">
    <location>
        <begin position="8"/>
        <end position="133"/>
    </location>
</feature>
<dbReference type="InterPro" id="IPR001173">
    <property type="entry name" value="Glyco_trans_2-like"/>
</dbReference>
<dbReference type="Pfam" id="PF13632">
    <property type="entry name" value="Glyco_trans_2_3"/>
    <property type="match status" value="1"/>
</dbReference>
<dbReference type="InterPro" id="IPR029044">
    <property type="entry name" value="Nucleotide-diphossugar_trans"/>
</dbReference>
<keyword evidence="8" id="KW-1185">Reference proteome</keyword>
<keyword evidence="3" id="KW-0328">Glycosyltransferase</keyword>
<protein>
    <recommendedName>
        <fullName evidence="5 6">Glycosyltransferase 2-like domain-containing protein</fullName>
    </recommendedName>
</protein>
<dbReference type="GO" id="GO:0016757">
    <property type="term" value="F:glycosyltransferase activity"/>
    <property type="evidence" value="ECO:0007669"/>
    <property type="project" value="UniProtKB-KW"/>
</dbReference>
<name>A0A9W6FPB5_9MICO</name>
<evidence type="ECO:0000256" key="2">
    <source>
        <dbReference type="ARBA" id="ARBA00006739"/>
    </source>
</evidence>
<dbReference type="Pfam" id="PF00535">
    <property type="entry name" value="Glycos_transf_2"/>
    <property type="match status" value="1"/>
</dbReference>
<evidence type="ECO:0000313" key="8">
    <source>
        <dbReference type="Proteomes" id="UP001144396"/>
    </source>
</evidence>
<reference evidence="7" key="1">
    <citation type="submission" date="2022-12" db="EMBL/GenBank/DDBJ databases">
        <title>Reference genome sequencing for broad-spectrum identification of bacterial and archaeal isolates by mass spectrometry.</title>
        <authorList>
            <person name="Sekiguchi Y."/>
            <person name="Tourlousse D.M."/>
        </authorList>
    </citation>
    <scope>NUCLEOTIDE SEQUENCE</scope>
    <source>
        <strain evidence="7">14</strain>
    </source>
</reference>
<dbReference type="SUPFAM" id="SSF53448">
    <property type="entry name" value="Nucleotide-diphospho-sugar transferases"/>
    <property type="match status" value="1"/>
</dbReference>
<dbReference type="AlphaFoldDB" id="A0A9W6FPB5"/>
<evidence type="ECO:0000256" key="1">
    <source>
        <dbReference type="ARBA" id="ARBA00004776"/>
    </source>
</evidence>
<evidence type="ECO:0000313" key="7">
    <source>
        <dbReference type="EMBL" id="GLI27361.1"/>
    </source>
</evidence>
<feature type="domain" description="Glycosyltransferase 2-like" evidence="6">
    <location>
        <begin position="159"/>
        <end position="234"/>
    </location>
</feature>
<dbReference type="PANTHER" id="PTHR43179:SF12">
    <property type="entry name" value="GALACTOFURANOSYLTRANSFERASE GLFT2"/>
    <property type="match status" value="1"/>
</dbReference>
<accession>A0A9W6FPB5</accession>
<dbReference type="Gene3D" id="3.90.550.10">
    <property type="entry name" value="Spore Coat Polysaccharide Biosynthesis Protein SpsA, Chain A"/>
    <property type="match status" value="1"/>
</dbReference>
<proteinExistence type="inferred from homology"/>
<sequence>MTTPSVAVVIATYNRPDYVRTCLEHLDRQTVRPDRIVVVDASPDERTWEVVAERPEVEYRRNERGIGTTATSRAIGVEGVRQDVVAFIDDDAFAEPEWLEELLKPYADPAVAAVGGRARNEQPGEEDEGIGEIGLLLPDGRLTGWFAADPGRDVDVDHMLGANMSVRMSVVRELGGIRDLYPGTCLREETDIALRMRRAGWRIVYAPRSVVLHVAGTYARGRRFDARYRYYGARNHVVLLASTLGTSDPHFRRYLRTAAAEAGHQVVSGLRAIRDPKRSGAKAKLRGVVGGGWRAAVDVVGTAAGLAASAAPGVRAKPADGAAI</sequence>
<dbReference type="PANTHER" id="PTHR43179">
    <property type="entry name" value="RHAMNOSYLTRANSFERASE WBBL"/>
    <property type="match status" value="1"/>
</dbReference>
<dbReference type="RefSeq" id="WP_281883846.1">
    <property type="nucleotide sequence ID" value="NZ_BSDP01000001.1"/>
</dbReference>
<dbReference type="EMBL" id="BSDP01000001">
    <property type="protein sequence ID" value="GLI27361.1"/>
    <property type="molecule type" value="Genomic_DNA"/>
</dbReference>
<keyword evidence="4" id="KW-0808">Transferase</keyword>
<dbReference type="Proteomes" id="UP001144396">
    <property type="component" value="Unassembled WGS sequence"/>
</dbReference>
<comment type="similarity">
    <text evidence="2">Belongs to the glycosyltransferase 2 family.</text>
</comment>
<comment type="pathway">
    <text evidence="1">Cell wall biogenesis; cell wall polysaccharide biosynthesis.</text>
</comment>
<evidence type="ECO:0000256" key="3">
    <source>
        <dbReference type="ARBA" id="ARBA00022676"/>
    </source>
</evidence>
<evidence type="ECO:0000259" key="6">
    <source>
        <dbReference type="Pfam" id="PF13632"/>
    </source>
</evidence>
<gene>
    <name evidence="7" type="ORF">ARHIZOSPH14_16030</name>
</gene>